<dbReference type="Proteomes" id="UP001162734">
    <property type="component" value="Chromosome"/>
</dbReference>
<dbReference type="PANTHER" id="PTHR42663:SF6">
    <property type="entry name" value="HYDROLASE C777.06C-RELATED"/>
    <property type="match status" value="1"/>
</dbReference>
<dbReference type="InterPro" id="IPR036866">
    <property type="entry name" value="RibonucZ/Hydroxyglut_hydro"/>
</dbReference>
<dbReference type="Gene3D" id="3.60.15.10">
    <property type="entry name" value="Ribonuclease Z/Hydroxyacylglutathione hydrolase-like"/>
    <property type="match status" value="1"/>
</dbReference>
<dbReference type="SMART" id="SM00849">
    <property type="entry name" value="Lactamase_B"/>
    <property type="match status" value="1"/>
</dbReference>
<sequence length="267" mass="27955">MEASLQFLGTAGARHVVAAQSRHSGGLVWRVAGATVWVDPGPGALVRALSAAPPLDPAAVTALVLTHRHLDHAGDATAAVEAMTGGGFHARGALYAPADALDEEPVVFRYAQRFPRAVVRLRAGGSYRLAPGLTLETPLAHDHGVETYGYRLAFGGLTACHVVDTFWMDALPEAYAGADLLVVNTTRRSGRDRRILHLGADDAERLVAAVRPRLAVLTHFGKQLLAGPPARFALAISERTGVPVVAAEDGMILPLTPEALDAPGAPG</sequence>
<dbReference type="Pfam" id="PF12706">
    <property type="entry name" value="Lactamase_B_2"/>
    <property type="match status" value="1"/>
</dbReference>
<name>A0ABM7XA82_9BACT</name>
<dbReference type="SUPFAM" id="SSF56281">
    <property type="entry name" value="Metallo-hydrolase/oxidoreductase"/>
    <property type="match status" value="1"/>
</dbReference>
<evidence type="ECO:0000259" key="1">
    <source>
        <dbReference type="SMART" id="SM00849"/>
    </source>
</evidence>
<organism evidence="2 3">
    <name type="scientific">Anaeromyxobacter paludicola</name>
    <dbReference type="NCBI Taxonomy" id="2918171"/>
    <lineage>
        <taxon>Bacteria</taxon>
        <taxon>Pseudomonadati</taxon>
        <taxon>Myxococcota</taxon>
        <taxon>Myxococcia</taxon>
        <taxon>Myxococcales</taxon>
        <taxon>Cystobacterineae</taxon>
        <taxon>Anaeromyxobacteraceae</taxon>
        <taxon>Anaeromyxobacter</taxon>
    </lineage>
</organism>
<proteinExistence type="predicted"/>
<feature type="domain" description="Metallo-beta-lactamase" evidence="1">
    <location>
        <begin position="22"/>
        <end position="219"/>
    </location>
</feature>
<dbReference type="PANTHER" id="PTHR42663">
    <property type="entry name" value="HYDROLASE C777.06C-RELATED-RELATED"/>
    <property type="match status" value="1"/>
</dbReference>
<keyword evidence="3" id="KW-1185">Reference proteome</keyword>
<evidence type="ECO:0000313" key="3">
    <source>
        <dbReference type="Proteomes" id="UP001162734"/>
    </source>
</evidence>
<protein>
    <submittedName>
        <fullName evidence="2">MBL fold metallo-hydrolase</fullName>
    </submittedName>
</protein>
<reference evidence="3" key="1">
    <citation type="journal article" date="2022" name="Int. J. Syst. Evol. Microbiol.">
        <title>Anaeromyxobacter oryzae sp. nov., Anaeromyxobacter diazotrophicus sp. nov. and Anaeromyxobacter paludicola sp. nov., isolated from paddy soils.</title>
        <authorList>
            <person name="Itoh H."/>
            <person name="Xu Z."/>
            <person name="Mise K."/>
            <person name="Masuda Y."/>
            <person name="Ushijima N."/>
            <person name="Hayakawa C."/>
            <person name="Shiratori Y."/>
            <person name="Senoo K."/>
        </authorList>
    </citation>
    <scope>NUCLEOTIDE SEQUENCE [LARGE SCALE GENOMIC DNA]</scope>
    <source>
        <strain evidence="3">Red630</strain>
    </source>
</reference>
<dbReference type="EMBL" id="AP025592">
    <property type="protein sequence ID" value="BDG08767.1"/>
    <property type="molecule type" value="Genomic_DNA"/>
</dbReference>
<dbReference type="RefSeq" id="WP_248345980.1">
    <property type="nucleotide sequence ID" value="NZ_AP025592.1"/>
</dbReference>
<evidence type="ECO:0000313" key="2">
    <source>
        <dbReference type="EMBL" id="BDG08767.1"/>
    </source>
</evidence>
<accession>A0ABM7XA82</accession>
<gene>
    <name evidence="2" type="ORF">AMPC_18800</name>
</gene>
<dbReference type="InterPro" id="IPR001279">
    <property type="entry name" value="Metallo-B-lactamas"/>
</dbReference>